<gene>
    <name evidence="2" type="ORF">ATI61_106131</name>
</gene>
<dbReference type="RefSeq" id="WP_169800623.1">
    <property type="nucleotide sequence ID" value="NZ_CP011509.1"/>
</dbReference>
<proteinExistence type="predicted"/>
<feature type="region of interest" description="Disordered" evidence="1">
    <location>
        <begin position="140"/>
        <end position="174"/>
    </location>
</feature>
<evidence type="ECO:0000313" key="3">
    <source>
        <dbReference type="Proteomes" id="UP000256345"/>
    </source>
</evidence>
<evidence type="ECO:0000313" key="2">
    <source>
        <dbReference type="EMBL" id="REG30662.1"/>
    </source>
</evidence>
<keyword evidence="3" id="KW-1185">Reference proteome</keyword>
<sequence length="541" mass="60285">MTSRSEGPGPESIEHRVQQVTGTPPLSQRQFALLFETLAATLCEHPFHLNATSKVVRDRLVARRERISRDSVCLVLKGITYKPDSSPVRPENMSVLELAQTFARNVIHFCDRARLELLPEDRARIEDWIIGGLLAPQAPEDVPLETSPGVHPEVRPGPRQTRTASTPRLEVAPAPAPLPVEPGVYLSRAEPLLLELEASWERGAPEPALEACSGLLAPDTLESYRKRIRRGAPPALRRALVTKLLEQLAHDLGPPRHVFRARAVIPQAPPSAEPGAQLPSRSGLFIESPEVRLLRPSQAFAARHWGVWYALDTPESQARLDASWAQHVISMFETNLRAMNRLPASFRLDKMRGKPETVGLRFEQLILDLLNEEQHVARRAPLLEDLFEKTDLRVNYPALERKRGARIQVTLLTDEELHGIKLRRIAHSDEFIVVSPLKLAEAALGLAGMPPLTPQQQDELFAALSRPAPSVHVVAAALKRHFLQALGHPASPLGPVLAVAAPVRRFIRMYVEHRAHDATQHLRKREAGSEVTSLPPSRWMR</sequence>
<evidence type="ECO:0000256" key="1">
    <source>
        <dbReference type="SAM" id="MobiDB-lite"/>
    </source>
</evidence>
<feature type="region of interest" description="Disordered" evidence="1">
    <location>
        <begin position="518"/>
        <end position="541"/>
    </location>
</feature>
<dbReference type="Proteomes" id="UP000256345">
    <property type="component" value="Unassembled WGS sequence"/>
</dbReference>
<organism evidence="2 3">
    <name type="scientific">Archangium gephyra</name>
    <dbReference type="NCBI Taxonomy" id="48"/>
    <lineage>
        <taxon>Bacteria</taxon>
        <taxon>Pseudomonadati</taxon>
        <taxon>Myxococcota</taxon>
        <taxon>Myxococcia</taxon>
        <taxon>Myxococcales</taxon>
        <taxon>Cystobacterineae</taxon>
        <taxon>Archangiaceae</taxon>
        <taxon>Archangium</taxon>
    </lineage>
</organism>
<accession>A0ABX9K037</accession>
<protein>
    <submittedName>
        <fullName evidence="2">Uncharacterized protein</fullName>
    </submittedName>
</protein>
<name>A0ABX9K037_9BACT</name>
<comment type="caution">
    <text evidence="2">The sequence shown here is derived from an EMBL/GenBank/DDBJ whole genome shotgun (WGS) entry which is preliminary data.</text>
</comment>
<dbReference type="EMBL" id="QUMU01000006">
    <property type="protein sequence ID" value="REG30662.1"/>
    <property type="molecule type" value="Genomic_DNA"/>
</dbReference>
<reference evidence="2 3" key="1">
    <citation type="submission" date="2018-08" db="EMBL/GenBank/DDBJ databases">
        <title>Genomic Encyclopedia of Archaeal and Bacterial Type Strains, Phase II (KMG-II): from individual species to whole genera.</title>
        <authorList>
            <person name="Goeker M."/>
        </authorList>
    </citation>
    <scope>NUCLEOTIDE SEQUENCE [LARGE SCALE GENOMIC DNA]</scope>
    <source>
        <strain evidence="2 3">DSM 2261</strain>
    </source>
</reference>
<feature type="compositionally biased region" description="Basic and acidic residues" evidence="1">
    <location>
        <begin position="518"/>
        <end position="528"/>
    </location>
</feature>